<feature type="signal peptide" evidence="1">
    <location>
        <begin position="1"/>
        <end position="22"/>
    </location>
</feature>
<sequence length="170" mass="20216">MKSNFYFLIIASSILLTFKSCAPTKEISSNTIEFYITPRNVNYGWADQGIYRYNFEKKSIKVPYSKVSYTTSEKKDSLYELFYCQRQKSDDLLKKINNSYLIASENEFSAPRIMILFNKSKSHDTLIIDNNYNVSFEKKIYQIDNELKTFLIDLMPSEMQESWIYNKMRR</sequence>
<keyword evidence="3" id="KW-1185">Reference proteome</keyword>
<dbReference type="RefSeq" id="WP_407029827.1">
    <property type="nucleotide sequence ID" value="NZ_JAQGEF010000002.1"/>
</dbReference>
<reference evidence="2 3" key="1">
    <citation type="submission" date="2022-12" db="EMBL/GenBank/DDBJ databases">
        <title>Chitinophagaceae gen. sp. nov., a new member of the family Chitinophagaceae, isolated from soil in a chemical factory.</title>
        <authorList>
            <person name="Ke Z."/>
        </authorList>
    </citation>
    <scope>NUCLEOTIDE SEQUENCE [LARGE SCALE GENOMIC DNA]</scope>
    <source>
        <strain evidence="2 3">LY-5</strain>
    </source>
</reference>
<name>A0ABT4UF83_9BACT</name>
<evidence type="ECO:0000313" key="2">
    <source>
        <dbReference type="EMBL" id="MDA3613496.1"/>
    </source>
</evidence>
<dbReference type="Proteomes" id="UP001210231">
    <property type="component" value="Unassembled WGS sequence"/>
</dbReference>
<organism evidence="2 3">
    <name type="scientific">Polluticaenibacter yanchengensis</name>
    <dbReference type="NCBI Taxonomy" id="3014562"/>
    <lineage>
        <taxon>Bacteria</taxon>
        <taxon>Pseudomonadati</taxon>
        <taxon>Bacteroidota</taxon>
        <taxon>Chitinophagia</taxon>
        <taxon>Chitinophagales</taxon>
        <taxon>Chitinophagaceae</taxon>
        <taxon>Polluticaenibacter</taxon>
    </lineage>
</organism>
<evidence type="ECO:0000313" key="3">
    <source>
        <dbReference type="Proteomes" id="UP001210231"/>
    </source>
</evidence>
<evidence type="ECO:0008006" key="4">
    <source>
        <dbReference type="Google" id="ProtNLM"/>
    </source>
</evidence>
<comment type="caution">
    <text evidence="2">The sequence shown here is derived from an EMBL/GenBank/DDBJ whole genome shotgun (WGS) entry which is preliminary data.</text>
</comment>
<accession>A0ABT4UF83</accession>
<proteinExistence type="predicted"/>
<keyword evidence="1" id="KW-0732">Signal</keyword>
<evidence type="ECO:0000256" key="1">
    <source>
        <dbReference type="SAM" id="SignalP"/>
    </source>
</evidence>
<dbReference type="EMBL" id="JAQGEF010000002">
    <property type="protein sequence ID" value="MDA3613496.1"/>
    <property type="molecule type" value="Genomic_DNA"/>
</dbReference>
<feature type="chain" id="PRO_5047255496" description="DUF4833 domain-containing protein" evidence="1">
    <location>
        <begin position="23"/>
        <end position="170"/>
    </location>
</feature>
<gene>
    <name evidence="2" type="ORF">O3P16_01640</name>
</gene>
<protein>
    <recommendedName>
        <fullName evidence="4">DUF4833 domain-containing protein</fullName>
    </recommendedName>
</protein>